<protein>
    <submittedName>
        <fullName evidence="5">Uncharacterized protein</fullName>
    </submittedName>
</protein>
<feature type="domain" description="AMP-dependent synthetase/ligase" evidence="3">
    <location>
        <begin position="23"/>
        <end position="400"/>
    </location>
</feature>
<dbReference type="SUPFAM" id="SSF56801">
    <property type="entry name" value="Acetyl-CoA synthetase-like"/>
    <property type="match status" value="1"/>
</dbReference>
<evidence type="ECO:0000256" key="2">
    <source>
        <dbReference type="ARBA" id="ARBA00022598"/>
    </source>
</evidence>
<reference evidence="5 6" key="1">
    <citation type="journal article" date="2023" name="G3 (Bethesda)">
        <title>A chromosome-level genome assembly of Zasmidium syzygii isolated from banana leaves.</title>
        <authorList>
            <person name="van Westerhoven A.C."/>
            <person name="Mehrabi R."/>
            <person name="Talebi R."/>
            <person name="Steentjes M.B.F."/>
            <person name="Corcolon B."/>
            <person name="Chong P.A."/>
            <person name="Kema G.H.J."/>
            <person name="Seidl M.F."/>
        </authorList>
    </citation>
    <scope>NUCLEOTIDE SEQUENCE [LARGE SCALE GENOMIC DNA]</scope>
    <source>
        <strain evidence="5 6">P124</strain>
    </source>
</reference>
<feature type="domain" description="AMP-binding enzyme C-terminal" evidence="4">
    <location>
        <begin position="449"/>
        <end position="526"/>
    </location>
</feature>
<gene>
    <name evidence="5" type="ORF">PRZ48_006771</name>
</gene>
<evidence type="ECO:0000313" key="5">
    <source>
        <dbReference type="EMBL" id="KAK4500965.1"/>
    </source>
</evidence>
<accession>A0ABR0EI65</accession>
<evidence type="ECO:0000259" key="4">
    <source>
        <dbReference type="Pfam" id="PF13193"/>
    </source>
</evidence>
<dbReference type="InterPro" id="IPR020845">
    <property type="entry name" value="AMP-binding_CS"/>
</dbReference>
<dbReference type="InterPro" id="IPR042099">
    <property type="entry name" value="ANL_N_sf"/>
</dbReference>
<dbReference type="InterPro" id="IPR045851">
    <property type="entry name" value="AMP-bd_C_sf"/>
</dbReference>
<keyword evidence="6" id="KW-1185">Reference proteome</keyword>
<dbReference type="EMBL" id="JAXOVC010000005">
    <property type="protein sequence ID" value="KAK4500965.1"/>
    <property type="molecule type" value="Genomic_DNA"/>
</dbReference>
<dbReference type="Gene3D" id="3.30.300.30">
    <property type="match status" value="1"/>
</dbReference>
<organism evidence="5 6">
    <name type="scientific">Zasmidium cellare</name>
    <name type="common">Wine cellar mold</name>
    <name type="synonym">Racodium cellare</name>
    <dbReference type="NCBI Taxonomy" id="395010"/>
    <lineage>
        <taxon>Eukaryota</taxon>
        <taxon>Fungi</taxon>
        <taxon>Dikarya</taxon>
        <taxon>Ascomycota</taxon>
        <taxon>Pezizomycotina</taxon>
        <taxon>Dothideomycetes</taxon>
        <taxon>Dothideomycetidae</taxon>
        <taxon>Mycosphaerellales</taxon>
        <taxon>Mycosphaerellaceae</taxon>
        <taxon>Zasmidium</taxon>
    </lineage>
</organism>
<comment type="similarity">
    <text evidence="1">Belongs to the ATP-dependent AMP-binding enzyme family.</text>
</comment>
<dbReference type="Pfam" id="PF13193">
    <property type="entry name" value="AMP-binding_C"/>
    <property type="match status" value="1"/>
</dbReference>
<dbReference type="InterPro" id="IPR000873">
    <property type="entry name" value="AMP-dep_synth/lig_dom"/>
</dbReference>
<proteinExistence type="inferred from homology"/>
<dbReference type="Gene3D" id="3.40.50.12780">
    <property type="entry name" value="N-terminal domain of ligase-like"/>
    <property type="match status" value="1"/>
</dbReference>
<comment type="caution">
    <text evidence="5">The sequence shown here is derived from an EMBL/GenBank/DDBJ whole genome shotgun (WGS) entry which is preliminary data.</text>
</comment>
<dbReference type="Pfam" id="PF00501">
    <property type="entry name" value="AMP-binding"/>
    <property type="match status" value="1"/>
</dbReference>
<evidence type="ECO:0000259" key="3">
    <source>
        <dbReference type="Pfam" id="PF00501"/>
    </source>
</evidence>
<dbReference type="Proteomes" id="UP001305779">
    <property type="component" value="Unassembled WGS sequence"/>
</dbReference>
<evidence type="ECO:0000313" key="6">
    <source>
        <dbReference type="Proteomes" id="UP001305779"/>
    </source>
</evidence>
<evidence type="ECO:0000256" key="1">
    <source>
        <dbReference type="ARBA" id="ARBA00006432"/>
    </source>
</evidence>
<dbReference type="InterPro" id="IPR025110">
    <property type="entry name" value="AMP-bd_C"/>
</dbReference>
<dbReference type="PROSITE" id="PS00455">
    <property type="entry name" value="AMP_BINDING"/>
    <property type="match status" value="1"/>
</dbReference>
<keyword evidence="2" id="KW-0436">Ligase</keyword>
<sequence length="548" mass="60369">MSRIYTHPDRPKVDIPELDLLSFLFAEDPSRSLSKKDLRRYTQNVAYALRSRYGIGANGPGKDIVTVISSGQPLLPAAFFGVIAVGGIYSSAHSTATVQELARQLETSRSRVLICSPDCLGVVCKAADTGSIARSNVLVIESASSWALRCLDSRQNLLDLGSLMWDPITNKVELERSLIAIVWSSGTTGVPKGVKLSHRNFVAQAYITHLVGRERADQQIADGTFIPYEQRSLAHLPASHIAGLFGYFISNFYAGALTVWMRKYEWNNFLQYVEKYQITQVFTVPSIWQRIAKSPDVKTQFANLRVAQSGSAPFESSLQKLASGRLRMADGGLIAPTWGLSETTGAVTSSQSYETSEVGTLGTILPGLEVRLVDEDHRDVRIDQAGELIVRGPTVTQGYFNNNQATQDSFHKGWFKTGDIAIRRNGKLVMVDRKKELLKYKAMQIAPAELENLLCAHPDIAEAAIVGIPSPEDPSSDLPRAYVVPNSLTLAVEEVHSYINERVASHKQLRGGVVFVKELPKSAIGKVLRKELQQRGRKESSQTVVSRL</sequence>
<dbReference type="PANTHER" id="PTHR24096:SF149">
    <property type="entry name" value="AMP-BINDING DOMAIN-CONTAINING PROTEIN-RELATED"/>
    <property type="match status" value="1"/>
</dbReference>
<name>A0ABR0EI65_ZASCE</name>
<dbReference type="PANTHER" id="PTHR24096">
    <property type="entry name" value="LONG-CHAIN-FATTY-ACID--COA LIGASE"/>
    <property type="match status" value="1"/>
</dbReference>